<name>A0ABZ1UB29_9ACTN</name>
<evidence type="ECO:0000259" key="1">
    <source>
        <dbReference type="Pfam" id="PF11716"/>
    </source>
</evidence>
<dbReference type="InterPro" id="IPR024344">
    <property type="entry name" value="MDMPI_metal-binding"/>
</dbReference>
<proteinExistence type="predicted"/>
<dbReference type="Proteomes" id="UP001432222">
    <property type="component" value="Chromosome"/>
</dbReference>
<feature type="domain" description="Mycothiol-dependent maleylpyruvate isomerase metal-binding" evidence="1">
    <location>
        <begin position="10"/>
        <end position="132"/>
    </location>
</feature>
<dbReference type="RefSeq" id="WP_328958831.1">
    <property type="nucleotide sequence ID" value="NZ_CP108110.1"/>
</dbReference>
<evidence type="ECO:0000313" key="2">
    <source>
        <dbReference type="EMBL" id="WUQ88283.1"/>
    </source>
</evidence>
<dbReference type="SUPFAM" id="SSF109854">
    <property type="entry name" value="DinB/YfiT-like putative metalloenzymes"/>
    <property type="match status" value="1"/>
</dbReference>
<dbReference type="InterPro" id="IPR034660">
    <property type="entry name" value="DinB/YfiT-like"/>
</dbReference>
<dbReference type="NCBIfam" id="TIGR03086">
    <property type="entry name" value="TIGR03086 family metal-binding protein"/>
    <property type="match status" value="1"/>
</dbReference>
<sequence length="198" mass="20152">MSVDGFALLAGAHEYLLTVVRGVPEGAWGAPTPCSEWTVRQVLNHARLDQQALVMQITEEAPAGDPFDPADAPADGGGDAVAELAAVLEGAAKAWESVRDAGSVPTPMGPMPAAAGAAVAALDAAVHAWDIARATGQDLPLADSLAEGLEGPAARIVDFVRDTFGKFGPVVEVPADAGRAAELLGFTGRDPQWAPPAA</sequence>
<gene>
    <name evidence="2" type="ORF">OHA16_38010</name>
</gene>
<accession>A0ABZ1UB29</accession>
<dbReference type="Pfam" id="PF11716">
    <property type="entry name" value="MDMPI_N"/>
    <property type="match status" value="1"/>
</dbReference>
<keyword evidence="3" id="KW-1185">Reference proteome</keyword>
<dbReference type="EMBL" id="CP108110">
    <property type="protein sequence ID" value="WUQ88283.1"/>
    <property type="molecule type" value="Genomic_DNA"/>
</dbReference>
<evidence type="ECO:0000313" key="3">
    <source>
        <dbReference type="Proteomes" id="UP001432222"/>
    </source>
</evidence>
<reference evidence="2" key="1">
    <citation type="submission" date="2022-10" db="EMBL/GenBank/DDBJ databases">
        <title>The complete genomes of actinobacterial strains from the NBC collection.</title>
        <authorList>
            <person name="Joergensen T.S."/>
            <person name="Alvarez Arevalo M."/>
            <person name="Sterndorff E.B."/>
            <person name="Faurdal D."/>
            <person name="Vuksanovic O."/>
            <person name="Mourched A.-S."/>
            <person name="Charusanti P."/>
            <person name="Shaw S."/>
            <person name="Blin K."/>
            <person name="Weber T."/>
        </authorList>
    </citation>
    <scope>NUCLEOTIDE SEQUENCE</scope>
    <source>
        <strain evidence="2">NBC_00222</strain>
    </source>
</reference>
<protein>
    <submittedName>
        <fullName evidence="2">TIGR03086 family metal-binding protein</fullName>
    </submittedName>
</protein>
<dbReference type="InterPro" id="IPR017520">
    <property type="entry name" value="CHP03086"/>
</dbReference>
<dbReference type="Gene3D" id="1.20.120.450">
    <property type="entry name" value="dinb family like domain"/>
    <property type="match status" value="1"/>
</dbReference>
<dbReference type="InterPro" id="IPR017517">
    <property type="entry name" value="Maleyloyr_isom"/>
</dbReference>
<dbReference type="NCBIfam" id="TIGR03083">
    <property type="entry name" value="maleylpyruvate isomerase family mycothiol-dependent enzyme"/>
    <property type="match status" value="1"/>
</dbReference>
<organism evidence="2 3">
    <name type="scientific">Kitasatospora purpeofusca</name>
    <dbReference type="NCBI Taxonomy" id="67352"/>
    <lineage>
        <taxon>Bacteria</taxon>
        <taxon>Bacillati</taxon>
        <taxon>Actinomycetota</taxon>
        <taxon>Actinomycetes</taxon>
        <taxon>Kitasatosporales</taxon>
        <taxon>Streptomycetaceae</taxon>
        <taxon>Kitasatospora</taxon>
    </lineage>
</organism>